<dbReference type="HOGENOM" id="CLU_035117_1_0_7"/>
<dbReference type="STRING" id="706587.Desti_5374"/>
<dbReference type="InterPro" id="IPR029154">
    <property type="entry name" value="HIBADH-like_NADP-bd"/>
</dbReference>
<dbReference type="eggNOG" id="COG2084">
    <property type="taxonomic scope" value="Bacteria"/>
</dbReference>
<dbReference type="GO" id="GO:0050661">
    <property type="term" value="F:NADP binding"/>
    <property type="evidence" value="ECO:0007669"/>
    <property type="project" value="InterPro"/>
</dbReference>
<evidence type="ECO:0000313" key="8">
    <source>
        <dbReference type="Proteomes" id="UP000006055"/>
    </source>
</evidence>
<dbReference type="GO" id="GO:0016054">
    <property type="term" value="P:organic acid catabolic process"/>
    <property type="evidence" value="ECO:0007669"/>
    <property type="project" value="UniProtKB-ARBA"/>
</dbReference>
<organism evidence="7 8">
    <name type="scientific">Desulfomonile tiedjei (strain ATCC 49306 / DSM 6799 / DCB-1)</name>
    <dbReference type="NCBI Taxonomy" id="706587"/>
    <lineage>
        <taxon>Bacteria</taxon>
        <taxon>Pseudomonadati</taxon>
        <taxon>Thermodesulfobacteriota</taxon>
        <taxon>Desulfomonilia</taxon>
        <taxon>Desulfomonilales</taxon>
        <taxon>Desulfomonilaceae</taxon>
        <taxon>Desulfomonile</taxon>
    </lineage>
</organism>
<feature type="active site" evidence="4">
    <location>
        <position position="170"/>
    </location>
</feature>
<gene>
    <name evidence="7" type="ordered locus">Desti_5374</name>
</gene>
<evidence type="ECO:0000256" key="2">
    <source>
        <dbReference type="ARBA" id="ARBA00023002"/>
    </source>
</evidence>
<name>I4CEH1_DESTA</name>
<reference evidence="8" key="1">
    <citation type="submission" date="2012-06" db="EMBL/GenBank/DDBJ databases">
        <title>Complete sequence of chromosome of Desulfomonile tiedjei DSM 6799.</title>
        <authorList>
            <person name="Lucas S."/>
            <person name="Copeland A."/>
            <person name="Lapidus A."/>
            <person name="Glavina del Rio T."/>
            <person name="Dalin E."/>
            <person name="Tice H."/>
            <person name="Bruce D."/>
            <person name="Goodwin L."/>
            <person name="Pitluck S."/>
            <person name="Peters L."/>
            <person name="Ovchinnikova G."/>
            <person name="Zeytun A."/>
            <person name="Lu M."/>
            <person name="Kyrpides N."/>
            <person name="Mavromatis K."/>
            <person name="Ivanova N."/>
            <person name="Brettin T."/>
            <person name="Detter J.C."/>
            <person name="Han C."/>
            <person name="Larimer F."/>
            <person name="Land M."/>
            <person name="Hauser L."/>
            <person name="Markowitz V."/>
            <person name="Cheng J.-F."/>
            <person name="Hugenholtz P."/>
            <person name="Woyke T."/>
            <person name="Wu D."/>
            <person name="Spring S."/>
            <person name="Schroeder M."/>
            <person name="Brambilla E."/>
            <person name="Klenk H.-P."/>
            <person name="Eisen J.A."/>
        </authorList>
    </citation>
    <scope>NUCLEOTIDE SEQUENCE [LARGE SCALE GENOMIC DNA]</scope>
    <source>
        <strain evidence="8">ATCC 49306 / DSM 6799 / DCB-1</strain>
    </source>
</reference>
<proteinExistence type="inferred from homology"/>
<dbReference type="InterPro" id="IPR013328">
    <property type="entry name" value="6PGD_dom2"/>
</dbReference>
<dbReference type="SUPFAM" id="SSF48179">
    <property type="entry name" value="6-phosphogluconate dehydrogenase C-terminal domain-like"/>
    <property type="match status" value="1"/>
</dbReference>
<dbReference type="PANTHER" id="PTHR43060:SF15">
    <property type="entry name" value="3-HYDROXYISOBUTYRATE DEHYDROGENASE-LIKE 1, MITOCHONDRIAL-RELATED"/>
    <property type="match status" value="1"/>
</dbReference>
<dbReference type="GO" id="GO:0051287">
    <property type="term" value="F:NAD binding"/>
    <property type="evidence" value="ECO:0007669"/>
    <property type="project" value="InterPro"/>
</dbReference>
<keyword evidence="8" id="KW-1185">Reference proteome</keyword>
<sequence>MKVAFIGLGTMGCPMASNILKAGHDLTVYNRTTAKEEPLATRGASRAASPKDAAGQAEVIVTCLSDTPDVEDVILGTDGVIHGAQPGSIVVDMSTISPEATCRIAQALETKGIRMVDAPVSGGSEGAEKGTLAIMAGGDPEDVERILPVLKSMGTSVTHVGAIGAGQLTKAINQTIIAGVYFSVAEGMVLGLKAGLDMEKVVQAIGGGAASSWVLTNRSKNMIDNNYPLGFRVKLHQKDLRIALETARKLGVTLPVAALVDQVENGIIANGYGDEDVSAMARSIRQQSGID</sequence>
<evidence type="ECO:0000256" key="1">
    <source>
        <dbReference type="ARBA" id="ARBA00009080"/>
    </source>
</evidence>
<dbReference type="PATRIC" id="fig|706587.4.peg.6049"/>
<dbReference type="InterPro" id="IPR002204">
    <property type="entry name" value="3-OH-isobutyrate_DH-rel_CS"/>
</dbReference>
<dbReference type="GO" id="GO:0016491">
    <property type="term" value="F:oxidoreductase activity"/>
    <property type="evidence" value="ECO:0007669"/>
    <property type="project" value="UniProtKB-KW"/>
</dbReference>
<dbReference type="SUPFAM" id="SSF51735">
    <property type="entry name" value="NAD(P)-binding Rossmann-fold domains"/>
    <property type="match status" value="1"/>
</dbReference>
<evidence type="ECO:0000256" key="3">
    <source>
        <dbReference type="ARBA" id="ARBA00023027"/>
    </source>
</evidence>
<dbReference type="Proteomes" id="UP000006055">
    <property type="component" value="Chromosome"/>
</dbReference>
<dbReference type="PIRSF" id="PIRSF000103">
    <property type="entry name" value="HIBADH"/>
    <property type="match status" value="1"/>
</dbReference>
<dbReference type="PANTHER" id="PTHR43060">
    <property type="entry name" value="3-HYDROXYISOBUTYRATE DEHYDROGENASE-LIKE 1, MITOCHONDRIAL-RELATED"/>
    <property type="match status" value="1"/>
</dbReference>
<dbReference type="PROSITE" id="PS00895">
    <property type="entry name" value="3_HYDROXYISOBUT_DH"/>
    <property type="match status" value="1"/>
</dbReference>
<dbReference type="EMBL" id="CP003360">
    <property type="protein sequence ID" value="AFM27962.1"/>
    <property type="molecule type" value="Genomic_DNA"/>
</dbReference>
<dbReference type="KEGG" id="dti:Desti_5374"/>
<comment type="similarity">
    <text evidence="1">Belongs to the HIBADH-related family.</text>
</comment>
<dbReference type="Gene3D" id="3.40.50.720">
    <property type="entry name" value="NAD(P)-binding Rossmann-like Domain"/>
    <property type="match status" value="1"/>
</dbReference>
<protein>
    <submittedName>
        <fullName evidence="7">Beta-hydroxyacid dehydrogenase, 3-hydroxyisobutyrate dehydrogenase</fullName>
    </submittedName>
</protein>
<dbReference type="RefSeq" id="WP_014813061.1">
    <property type="nucleotide sequence ID" value="NC_018025.1"/>
</dbReference>
<evidence type="ECO:0000259" key="5">
    <source>
        <dbReference type="Pfam" id="PF03446"/>
    </source>
</evidence>
<keyword evidence="2" id="KW-0560">Oxidoreductase</keyword>
<keyword evidence="3" id="KW-0520">NAD</keyword>
<dbReference type="OrthoDB" id="9777604at2"/>
<dbReference type="InterPro" id="IPR008927">
    <property type="entry name" value="6-PGluconate_DH-like_C_sf"/>
</dbReference>
<dbReference type="InterPro" id="IPR006115">
    <property type="entry name" value="6PGDH_NADP-bd"/>
</dbReference>
<dbReference type="AlphaFoldDB" id="I4CEH1"/>
<evidence type="ECO:0000313" key="7">
    <source>
        <dbReference type="EMBL" id="AFM27962.1"/>
    </source>
</evidence>
<dbReference type="Pfam" id="PF03446">
    <property type="entry name" value="NAD_binding_2"/>
    <property type="match status" value="1"/>
</dbReference>
<dbReference type="Pfam" id="PF14833">
    <property type="entry name" value="NAD_binding_11"/>
    <property type="match status" value="1"/>
</dbReference>
<evidence type="ECO:0000256" key="4">
    <source>
        <dbReference type="PIRSR" id="PIRSR000103-1"/>
    </source>
</evidence>
<feature type="domain" description="6-phosphogluconate dehydrogenase NADP-binding" evidence="5">
    <location>
        <begin position="2"/>
        <end position="161"/>
    </location>
</feature>
<evidence type="ECO:0000259" key="6">
    <source>
        <dbReference type="Pfam" id="PF14833"/>
    </source>
</evidence>
<feature type="domain" description="3-hydroxyisobutyrate dehydrogenase-like NAD-binding" evidence="6">
    <location>
        <begin position="164"/>
        <end position="283"/>
    </location>
</feature>
<dbReference type="Gene3D" id="1.10.1040.10">
    <property type="entry name" value="N-(1-d-carboxylethyl)-l-norvaline Dehydrogenase, domain 2"/>
    <property type="match status" value="1"/>
</dbReference>
<accession>I4CEH1</accession>
<dbReference type="InterPro" id="IPR015815">
    <property type="entry name" value="HIBADH-related"/>
</dbReference>
<dbReference type="InterPro" id="IPR036291">
    <property type="entry name" value="NAD(P)-bd_dom_sf"/>
</dbReference>